<dbReference type="InterPro" id="IPR023213">
    <property type="entry name" value="CAT-like_dom_sf"/>
</dbReference>
<dbReference type="EMBL" id="ML991858">
    <property type="protein sequence ID" value="KAF2229620.1"/>
    <property type="molecule type" value="Genomic_DNA"/>
</dbReference>
<dbReference type="PANTHER" id="PTHR31642:SF310">
    <property type="entry name" value="FATTY ALCOHOL:CAFFEOYL-COA ACYLTRANSFERASE"/>
    <property type="match status" value="1"/>
</dbReference>
<evidence type="ECO:0000259" key="3">
    <source>
        <dbReference type="Pfam" id="PF22664"/>
    </source>
</evidence>
<name>A0A6A6GVS8_VIRVR</name>
<dbReference type="InterPro" id="IPR054710">
    <property type="entry name" value="Tri101-like_N"/>
</dbReference>
<evidence type="ECO:0000256" key="1">
    <source>
        <dbReference type="ARBA" id="ARBA00022679"/>
    </source>
</evidence>
<gene>
    <name evidence="4" type="ORF">EV356DRAFT_520734</name>
</gene>
<proteinExistence type="predicted"/>
<evidence type="ECO:0000313" key="4">
    <source>
        <dbReference type="EMBL" id="KAF2229620.1"/>
    </source>
</evidence>
<keyword evidence="2" id="KW-0472">Membrane</keyword>
<feature type="domain" description="Trichothecene 3-O-acetyltransferase-like N-terminal" evidence="3">
    <location>
        <begin position="124"/>
        <end position="217"/>
    </location>
</feature>
<evidence type="ECO:0000256" key="2">
    <source>
        <dbReference type="SAM" id="Phobius"/>
    </source>
</evidence>
<evidence type="ECO:0000313" key="5">
    <source>
        <dbReference type="Proteomes" id="UP000800092"/>
    </source>
</evidence>
<dbReference type="Proteomes" id="UP000800092">
    <property type="component" value="Unassembled WGS sequence"/>
</dbReference>
<keyword evidence="2" id="KW-1133">Transmembrane helix</keyword>
<dbReference type="Gene3D" id="3.30.559.10">
    <property type="entry name" value="Chloramphenicol acetyltransferase-like domain"/>
    <property type="match status" value="2"/>
</dbReference>
<keyword evidence="5" id="KW-1185">Reference proteome</keyword>
<dbReference type="OrthoDB" id="1862401at2759"/>
<dbReference type="Pfam" id="PF22664">
    <property type="entry name" value="TRI-like_N"/>
    <property type="match status" value="1"/>
</dbReference>
<keyword evidence="1" id="KW-0808">Transferase</keyword>
<dbReference type="GO" id="GO:0016747">
    <property type="term" value="F:acyltransferase activity, transferring groups other than amino-acyl groups"/>
    <property type="evidence" value="ECO:0007669"/>
    <property type="project" value="TreeGrafter"/>
</dbReference>
<accession>A0A6A6GVS8</accession>
<keyword evidence="2" id="KW-0812">Transmembrane</keyword>
<reference evidence="4" key="1">
    <citation type="journal article" date="2020" name="Stud. Mycol.">
        <title>101 Dothideomycetes genomes: a test case for predicting lifestyles and emergence of pathogens.</title>
        <authorList>
            <person name="Haridas S."/>
            <person name="Albert R."/>
            <person name="Binder M."/>
            <person name="Bloem J."/>
            <person name="Labutti K."/>
            <person name="Salamov A."/>
            <person name="Andreopoulos B."/>
            <person name="Baker S."/>
            <person name="Barry K."/>
            <person name="Bills G."/>
            <person name="Bluhm B."/>
            <person name="Cannon C."/>
            <person name="Castanera R."/>
            <person name="Culley D."/>
            <person name="Daum C."/>
            <person name="Ezra D."/>
            <person name="Gonzalez J."/>
            <person name="Henrissat B."/>
            <person name="Kuo A."/>
            <person name="Liang C."/>
            <person name="Lipzen A."/>
            <person name="Lutzoni F."/>
            <person name="Magnuson J."/>
            <person name="Mondo S."/>
            <person name="Nolan M."/>
            <person name="Ohm R."/>
            <person name="Pangilinan J."/>
            <person name="Park H.-J."/>
            <person name="Ramirez L."/>
            <person name="Alfaro M."/>
            <person name="Sun H."/>
            <person name="Tritt A."/>
            <person name="Yoshinaga Y."/>
            <person name="Zwiers L.-H."/>
            <person name="Turgeon B."/>
            <person name="Goodwin S."/>
            <person name="Spatafora J."/>
            <person name="Crous P."/>
            <person name="Grigoriev I."/>
        </authorList>
    </citation>
    <scope>NUCLEOTIDE SEQUENCE</scope>
    <source>
        <strain evidence="4">Tuck. ex Michener</strain>
    </source>
</reference>
<dbReference type="InterPro" id="IPR050317">
    <property type="entry name" value="Plant_Fungal_Acyltransferase"/>
</dbReference>
<organism evidence="4 5">
    <name type="scientific">Viridothelium virens</name>
    <name type="common">Speckled blister lichen</name>
    <name type="synonym">Trypethelium virens</name>
    <dbReference type="NCBI Taxonomy" id="1048519"/>
    <lineage>
        <taxon>Eukaryota</taxon>
        <taxon>Fungi</taxon>
        <taxon>Dikarya</taxon>
        <taxon>Ascomycota</taxon>
        <taxon>Pezizomycotina</taxon>
        <taxon>Dothideomycetes</taxon>
        <taxon>Dothideomycetes incertae sedis</taxon>
        <taxon>Trypetheliales</taxon>
        <taxon>Trypetheliaceae</taxon>
        <taxon>Viridothelium</taxon>
    </lineage>
</organism>
<dbReference type="PANTHER" id="PTHR31642">
    <property type="entry name" value="TRICHOTHECENE 3-O-ACETYLTRANSFERASE"/>
    <property type="match status" value="1"/>
</dbReference>
<sequence length="527" mass="58411">MARLIHSSMKQHPILDGFLSASSMTACLMIVLSLGYAMTIHRMTIHRMILFGAVRTRPMMYEVILRGGVLRDPCLKNSRDPDFVPLDPRLSRPFRTSGCGNYSKLCASTPLHRLGVYQLLNQQTGCWLTLQLQEKTGAVRLEVCDLSHELDYDKLREAQFVSSLLDSDKIRPKAEPPVDVCRLRANFVANGLILVVPIAHTVCDGRGITEVLSVFAKHFRHRSNIEFISSEENAHTKQFYKADRTNVLSSNGASGTIKNHMAWKALPRTPHLSSSSFVPPTGICANFRISSDALRTLKLLALPPKPILADCASPSTYIFTHDAISALLWCNIMRARRQANILDENAIVYAIFPVDCRARLGLPAPYCGNAVYTTRTVLPLRTLTQPIAMDEHESDPLQISGLQAAALDIRAALIQVTGDVFRDFLGFVEKNDSTMAMHMAGFEELGSSNMLLTSYFGFDHHGLDFGEVLGGRIEAFRIPSQGLLPGMQFLLPRLPDGGCEIVIFDSKEVVEALDADAIWKQMAVRQG</sequence>
<protein>
    <recommendedName>
        <fullName evidence="3">Trichothecene 3-O-acetyltransferase-like N-terminal domain-containing protein</fullName>
    </recommendedName>
</protein>
<dbReference type="AlphaFoldDB" id="A0A6A6GVS8"/>
<dbReference type="PROSITE" id="PS51257">
    <property type="entry name" value="PROKAR_LIPOPROTEIN"/>
    <property type="match status" value="1"/>
</dbReference>
<dbReference type="GO" id="GO:0044550">
    <property type="term" value="P:secondary metabolite biosynthetic process"/>
    <property type="evidence" value="ECO:0007669"/>
    <property type="project" value="TreeGrafter"/>
</dbReference>
<feature type="transmembrane region" description="Helical" evidence="2">
    <location>
        <begin position="18"/>
        <end position="38"/>
    </location>
</feature>